<dbReference type="RefSeq" id="XP_047840011.1">
    <property type="nucleotide sequence ID" value="XM_047984039.1"/>
</dbReference>
<evidence type="ECO:0000313" key="2">
    <source>
        <dbReference type="EMBL" id="UNI16530.1"/>
    </source>
</evidence>
<dbReference type="KEGG" id="ptkz:JDV02_002958"/>
<dbReference type="InterPro" id="IPR013217">
    <property type="entry name" value="Methyltransf_12"/>
</dbReference>
<organism evidence="2 3">
    <name type="scientific">Purpureocillium takamizusanense</name>
    <dbReference type="NCBI Taxonomy" id="2060973"/>
    <lineage>
        <taxon>Eukaryota</taxon>
        <taxon>Fungi</taxon>
        <taxon>Dikarya</taxon>
        <taxon>Ascomycota</taxon>
        <taxon>Pezizomycotina</taxon>
        <taxon>Sordariomycetes</taxon>
        <taxon>Hypocreomycetidae</taxon>
        <taxon>Hypocreales</taxon>
        <taxon>Ophiocordycipitaceae</taxon>
        <taxon>Purpureocillium</taxon>
    </lineage>
</organism>
<gene>
    <name evidence="2" type="ORF">JDV02_002958</name>
</gene>
<dbReference type="InterPro" id="IPR029063">
    <property type="entry name" value="SAM-dependent_MTases_sf"/>
</dbReference>
<feature type="domain" description="Methyltransferase type 12" evidence="1">
    <location>
        <begin position="57"/>
        <end position="157"/>
    </location>
</feature>
<protein>
    <recommendedName>
        <fullName evidence="1">Methyltransferase type 12 domain-containing protein</fullName>
    </recommendedName>
</protein>
<evidence type="ECO:0000259" key="1">
    <source>
        <dbReference type="Pfam" id="PF08242"/>
    </source>
</evidence>
<dbReference type="Pfam" id="PF08242">
    <property type="entry name" value="Methyltransf_12"/>
    <property type="match status" value="1"/>
</dbReference>
<dbReference type="Gene3D" id="3.40.50.150">
    <property type="entry name" value="Vaccinia Virus protein VP39"/>
    <property type="match status" value="1"/>
</dbReference>
<dbReference type="Proteomes" id="UP000829364">
    <property type="component" value="Chromosome 2"/>
</dbReference>
<dbReference type="AlphaFoldDB" id="A0A9Q8QBE9"/>
<dbReference type="SUPFAM" id="SSF53335">
    <property type="entry name" value="S-adenosyl-L-methionine-dependent methyltransferases"/>
    <property type="match status" value="1"/>
</dbReference>
<proteinExistence type="predicted"/>
<evidence type="ECO:0000313" key="3">
    <source>
        <dbReference type="Proteomes" id="UP000829364"/>
    </source>
</evidence>
<dbReference type="OrthoDB" id="540004at2759"/>
<dbReference type="GeneID" id="72064918"/>
<name>A0A9Q8QBE9_9HYPO</name>
<dbReference type="EMBL" id="CP086355">
    <property type="protein sequence ID" value="UNI16530.1"/>
    <property type="molecule type" value="Genomic_DNA"/>
</dbReference>
<keyword evidence="3" id="KW-1185">Reference proteome</keyword>
<accession>A0A9Q8QBE9</accession>
<sequence length="279" mass="30517">MDYEELNRANWDERAPVHAASRDYCVRNFLSDPAFLSGVVEFDRPLLGDITGLPCVHLQCHIGTDSLSLARLGASSVTGLDFSGVSLSEARKLASATDGTGGEKLVFVEATVYDAPATLSQCTFDLVYTGIGAICWLPSIVQWAKVVHGLLKPGGRLFLRDGHPVLWALDEARTDDLVLGYPYFERDGEATLFDDPDGYVDAGVYKFQATQTATFNHGIGEIVQALLEEGMTVTGLAEHQSVPWNALPGQMTKDERGEWSLTDRPWRLPHSFTLQAVKA</sequence>
<reference evidence="2" key="1">
    <citation type="submission" date="2021-11" db="EMBL/GenBank/DDBJ databases">
        <title>Purpureocillium_takamizusanense_genome.</title>
        <authorList>
            <person name="Nguyen N.-H."/>
        </authorList>
    </citation>
    <scope>NUCLEOTIDE SEQUENCE</scope>
    <source>
        <strain evidence="2">PT3</strain>
    </source>
</reference>
<dbReference type="CDD" id="cd02440">
    <property type="entry name" value="AdoMet_MTases"/>
    <property type="match status" value="1"/>
</dbReference>